<dbReference type="InterPro" id="IPR033479">
    <property type="entry name" value="dCache_1"/>
</dbReference>
<dbReference type="PANTHER" id="PTHR43065">
    <property type="entry name" value="SENSOR HISTIDINE KINASE"/>
    <property type="match status" value="1"/>
</dbReference>
<dbReference type="Pfam" id="PF02518">
    <property type="entry name" value="HATPase_c"/>
    <property type="match status" value="1"/>
</dbReference>
<dbReference type="InterPro" id="IPR017055">
    <property type="entry name" value="Sig_transdc_His_kinase_DctB"/>
</dbReference>
<dbReference type="FunFam" id="1.10.287.130:FF:000049">
    <property type="entry name" value="C4-dicarboxylate transport sensor protein DctB"/>
    <property type="match status" value="1"/>
</dbReference>
<dbReference type="InterPro" id="IPR003594">
    <property type="entry name" value="HATPase_dom"/>
</dbReference>
<dbReference type="InterPro" id="IPR005467">
    <property type="entry name" value="His_kinase_dom"/>
</dbReference>
<accession>A0A248LHF8</accession>
<dbReference type="InterPro" id="IPR036097">
    <property type="entry name" value="HisK_dim/P_sf"/>
</dbReference>
<dbReference type="EC" id="2.7.13.3" evidence="3"/>
<keyword evidence="6" id="KW-0597">Phosphoprotein</keyword>
<evidence type="ECO:0000256" key="6">
    <source>
        <dbReference type="ARBA" id="ARBA00022553"/>
    </source>
</evidence>
<dbReference type="PRINTS" id="PR00344">
    <property type="entry name" value="BCTRLSENSOR"/>
</dbReference>
<dbReference type="Proteomes" id="UP000197424">
    <property type="component" value="Chromosome"/>
</dbReference>
<dbReference type="InterPro" id="IPR004358">
    <property type="entry name" value="Sig_transdc_His_kin-like_C"/>
</dbReference>
<proteinExistence type="predicted"/>
<dbReference type="EMBL" id="CP022115">
    <property type="protein sequence ID" value="ASJ24177.1"/>
    <property type="molecule type" value="Genomic_DNA"/>
</dbReference>
<dbReference type="PANTHER" id="PTHR43065:SF46">
    <property type="entry name" value="C4-DICARBOXYLATE TRANSPORT SENSOR PROTEIN DCTB"/>
    <property type="match status" value="1"/>
</dbReference>
<dbReference type="AlphaFoldDB" id="A0A248LHF8"/>
<dbReference type="PIRSF" id="PIRSF036431">
    <property type="entry name" value="STHK_DctB"/>
    <property type="match status" value="1"/>
</dbReference>
<evidence type="ECO:0000256" key="12">
    <source>
        <dbReference type="ARBA" id="ARBA00022989"/>
    </source>
</evidence>
<sequence>MDTAPRLAYDVGVAGLASGPVRQVQMLPLPVTRRWRHAFLLLLPACWLALVLFTYYWSFQASLERLHKESAQQLDFYAASLSSTLGRHEHLPEILAQEARLTEVLMQPDSPERQAAANRYLSVVARSAHIGTAFLLDSRGLTLAASNAGTPQSFVGHLYTFRPYYQEAMMGRTGHFYAVGATTGEPGYFISSPVWKDGRIAGVVVVKMVLDSFESALNRSGKQLALADAAGVVFLSAVPEWRYRTLQPVPADVAMRLSSTRQYGGHPLEPLASGLPADLSRPQLVSFPAVQDSRVLLQARHIGPLNWKMLLFTDPWQARQTAGLEASLAGLASALMAAVAYLFWQRHRRKAERLLAADELRATHARLESKVIERTAELQQRLAQLETTERILRETRDDAIQAGKLAALGQMAAGLTHELNQPLAALTTLSANARVLLARDQIGEARENLDLIEQTAQRMGQIITQLKAFARKAPAELAPVRLSEAIAQAMCLVGTRAHRLGAQVDIDLQPATLLVQAEPIRLGQILINLLSNALDALAEVAGTRQIILHGALVDGNVLLSVSDSGPGLSEDVLPLLFEPFVTTKPAGQGLGLGLALSQAIAESLGGRLEAGNRPEGGAVFTLILNAVPPEE</sequence>
<organism evidence="18 19">
    <name type="scientific">Laribacter hongkongensis</name>
    <dbReference type="NCBI Taxonomy" id="168471"/>
    <lineage>
        <taxon>Bacteria</taxon>
        <taxon>Pseudomonadati</taxon>
        <taxon>Pseudomonadota</taxon>
        <taxon>Betaproteobacteria</taxon>
        <taxon>Neisseriales</taxon>
        <taxon>Aquaspirillaceae</taxon>
        <taxon>Laribacter</taxon>
    </lineage>
</organism>
<keyword evidence="11" id="KW-0067">ATP-binding</keyword>
<dbReference type="SMART" id="SM00388">
    <property type="entry name" value="HisKA"/>
    <property type="match status" value="1"/>
</dbReference>
<dbReference type="InterPro" id="IPR003661">
    <property type="entry name" value="HisK_dim/P_dom"/>
</dbReference>
<dbReference type="OrthoDB" id="9772100at2"/>
<dbReference type="Gene3D" id="3.30.450.20">
    <property type="entry name" value="PAS domain"/>
    <property type="match status" value="2"/>
</dbReference>
<comment type="catalytic activity">
    <reaction evidence="1">
        <text>ATP + protein L-histidine = ADP + protein N-phospho-L-histidine.</text>
        <dbReference type="EC" id="2.7.13.3"/>
    </reaction>
</comment>
<evidence type="ECO:0000256" key="10">
    <source>
        <dbReference type="ARBA" id="ARBA00022777"/>
    </source>
</evidence>
<dbReference type="CDD" id="cd18773">
    <property type="entry name" value="PDC1_HK_sensor"/>
    <property type="match status" value="1"/>
</dbReference>
<evidence type="ECO:0000256" key="4">
    <source>
        <dbReference type="ARBA" id="ARBA00022475"/>
    </source>
</evidence>
<dbReference type="Gene3D" id="3.30.565.10">
    <property type="entry name" value="Histidine kinase-like ATPase, C-terminal domain"/>
    <property type="match status" value="1"/>
</dbReference>
<keyword evidence="5" id="KW-0997">Cell inner membrane</keyword>
<dbReference type="Gene3D" id="1.10.287.130">
    <property type="match status" value="1"/>
</dbReference>
<dbReference type="InterPro" id="IPR029151">
    <property type="entry name" value="Sensor-like_sf"/>
</dbReference>
<evidence type="ECO:0000313" key="18">
    <source>
        <dbReference type="EMBL" id="ASJ24177.1"/>
    </source>
</evidence>
<evidence type="ECO:0000256" key="7">
    <source>
        <dbReference type="ARBA" id="ARBA00022679"/>
    </source>
</evidence>
<evidence type="ECO:0000256" key="16">
    <source>
        <dbReference type="SAM" id="Phobius"/>
    </source>
</evidence>
<evidence type="ECO:0000313" key="19">
    <source>
        <dbReference type="Proteomes" id="UP000197424"/>
    </source>
</evidence>
<keyword evidence="7" id="KW-0808">Transferase</keyword>
<evidence type="ECO:0000256" key="14">
    <source>
        <dbReference type="ARBA" id="ARBA00023136"/>
    </source>
</evidence>
<evidence type="ECO:0000256" key="1">
    <source>
        <dbReference type="ARBA" id="ARBA00000085"/>
    </source>
</evidence>
<keyword evidence="8 16" id="KW-0812">Transmembrane</keyword>
<keyword evidence="14 16" id="KW-0472">Membrane</keyword>
<dbReference type="GO" id="GO:0000155">
    <property type="term" value="F:phosphorelay sensor kinase activity"/>
    <property type="evidence" value="ECO:0007669"/>
    <property type="project" value="InterPro"/>
</dbReference>
<evidence type="ECO:0000256" key="3">
    <source>
        <dbReference type="ARBA" id="ARBA00012438"/>
    </source>
</evidence>
<keyword evidence="9" id="KW-0547">Nucleotide-binding</keyword>
<evidence type="ECO:0000256" key="11">
    <source>
        <dbReference type="ARBA" id="ARBA00022840"/>
    </source>
</evidence>
<evidence type="ECO:0000256" key="15">
    <source>
        <dbReference type="ARBA" id="ARBA00073143"/>
    </source>
</evidence>
<dbReference type="Pfam" id="PF00512">
    <property type="entry name" value="HisKA"/>
    <property type="match status" value="1"/>
</dbReference>
<evidence type="ECO:0000256" key="13">
    <source>
        <dbReference type="ARBA" id="ARBA00023012"/>
    </source>
</evidence>
<keyword evidence="13" id="KW-0902">Two-component regulatory system</keyword>
<keyword evidence="12 16" id="KW-1133">Transmembrane helix</keyword>
<evidence type="ECO:0000256" key="2">
    <source>
        <dbReference type="ARBA" id="ARBA00004429"/>
    </source>
</evidence>
<evidence type="ECO:0000259" key="17">
    <source>
        <dbReference type="PROSITE" id="PS50109"/>
    </source>
</evidence>
<dbReference type="Pfam" id="PF02743">
    <property type="entry name" value="dCache_1"/>
    <property type="match status" value="1"/>
</dbReference>
<feature type="transmembrane region" description="Helical" evidence="16">
    <location>
        <begin position="38"/>
        <end position="57"/>
    </location>
</feature>
<dbReference type="GO" id="GO:0005524">
    <property type="term" value="F:ATP binding"/>
    <property type="evidence" value="ECO:0007669"/>
    <property type="project" value="UniProtKB-KW"/>
</dbReference>
<reference evidence="19" key="1">
    <citation type="submission" date="2017-06" db="EMBL/GenBank/DDBJ databases">
        <title>Whole genome sequence of Laribacter hongkongensis LHGZ1.</title>
        <authorList>
            <person name="Chen D."/>
            <person name="Wu H."/>
            <person name="Chen J."/>
        </authorList>
    </citation>
    <scope>NUCLEOTIDE SEQUENCE [LARGE SCALE GENOMIC DNA]</scope>
    <source>
        <strain evidence="19">LHGZ1</strain>
    </source>
</reference>
<keyword evidence="4" id="KW-1003">Cell membrane</keyword>
<evidence type="ECO:0000256" key="5">
    <source>
        <dbReference type="ARBA" id="ARBA00022519"/>
    </source>
</evidence>
<dbReference type="SUPFAM" id="SSF103190">
    <property type="entry name" value="Sensory domain-like"/>
    <property type="match status" value="1"/>
</dbReference>
<gene>
    <name evidence="18" type="ORF">LHGZ1_1346</name>
</gene>
<feature type="domain" description="Histidine kinase" evidence="17">
    <location>
        <begin position="414"/>
        <end position="628"/>
    </location>
</feature>
<dbReference type="SUPFAM" id="SSF47384">
    <property type="entry name" value="Homodimeric domain of signal transducing histidine kinase"/>
    <property type="match status" value="1"/>
</dbReference>
<keyword evidence="10" id="KW-0418">Kinase</keyword>
<dbReference type="PROSITE" id="PS50109">
    <property type="entry name" value="HIS_KIN"/>
    <property type="match status" value="1"/>
</dbReference>
<dbReference type="Gene3D" id="6.10.250.3020">
    <property type="match status" value="1"/>
</dbReference>
<dbReference type="GO" id="GO:0005886">
    <property type="term" value="C:plasma membrane"/>
    <property type="evidence" value="ECO:0007669"/>
    <property type="project" value="UniProtKB-SubCell"/>
</dbReference>
<dbReference type="CDD" id="cd00082">
    <property type="entry name" value="HisKA"/>
    <property type="match status" value="1"/>
</dbReference>
<dbReference type="SMART" id="SM00387">
    <property type="entry name" value="HATPase_c"/>
    <property type="match status" value="1"/>
</dbReference>
<comment type="subcellular location">
    <subcellularLocation>
        <location evidence="2">Cell inner membrane</location>
        <topology evidence="2">Multi-pass membrane protein</topology>
    </subcellularLocation>
</comment>
<evidence type="ECO:0000256" key="8">
    <source>
        <dbReference type="ARBA" id="ARBA00022692"/>
    </source>
</evidence>
<name>A0A248LHF8_9NEIS</name>
<evidence type="ECO:0000256" key="9">
    <source>
        <dbReference type="ARBA" id="ARBA00022741"/>
    </source>
</evidence>
<dbReference type="SUPFAM" id="SSF55874">
    <property type="entry name" value="ATPase domain of HSP90 chaperone/DNA topoisomerase II/histidine kinase"/>
    <property type="match status" value="1"/>
</dbReference>
<protein>
    <recommendedName>
        <fullName evidence="15">C4-dicarboxylate transport sensor protein DctB</fullName>
        <ecNumber evidence="3">2.7.13.3</ecNumber>
    </recommendedName>
</protein>
<dbReference type="InterPro" id="IPR036890">
    <property type="entry name" value="HATPase_C_sf"/>
</dbReference>